<proteinExistence type="predicted"/>
<comment type="caution">
    <text evidence="1">The sequence shown here is derived from an EMBL/GenBank/DDBJ whole genome shotgun (WGS) entry which is preliminary data.</text>
</comment>
<dbReference type="RefSeq" id="WP_376884591.1">
    <property type="nucleotide sequence ID" value="NZ_JBHUHR010000015.1"/>
</dbReference>
<reference evidence="2" key="1">
    <citation type="journal article" date="2019" name="Int. J. Syst. Evol. Microbiol.">
        <title>The Global Catalogue of Microorganisms (GCM) 10K type strain sequencing project: providing services to taxonomists for standard genome sequencing and annotation.</title>
        <authorList>
            <consortium name="The Broad Institute Genomics Platform"/>
            <consortium name="The Broad Institute Genome Sequencing Center for Infectious Disease"/>
            <person name="Wu L."/>
            <person name="Ma J."/>
        </authorList>
    </citation>
    <scope>NUCLEOTIDE SEQUENCE [LARGE SCALE GENOMIC DNA]</scope>
    <source>
        <strain evidence="2">CGMCC 1.15180</strain>
    </source>
</reference>
<dbReference type="PROSITE" id="PS51257">
    <property type="entry name" value="PROKAR_LIPOPROTEIN"/>
    <property type="match status" value="1"/>
</dbReference>
<keyword evidence="2" id="KW-1185">Reference proteome</keyword>
<gene>
    <name evidence="1" type="ORF">ACFSKL_06585</name>
</gene>
<accession>A0ABW4VID1</accession>
<evidence type="ECO:0000313" key="2">
    <source>
        <dbReference type="Proteomes" id="UP001597361"/>
    </source>
</evidence>
<sequence length="384" mass="44119">MKRQIFFFISIFLIFSCSEKSNENNGEPENLTLVKVDSLQIPYLGLLQLMDVHPQTGKVLMFNSQTRALLVGDFDGASTKEFNKTGDMPDSFGMFPLGAGKFNENGQNFTIISNQGVYTYDLEGNLIHGGKHQVKEMPAFSGRASADMEFYWVGDRILTVGAGRTAYPRNTPEFYENYTSFAWFDTLDRQVEQFMNLDEGSFFRNGKAHDISHIIPRLAVDKESMYFIQGIEPALNIHSLSSPNEKIKRVEFNIEDYSFNQGEDFKDADPRMISPDLYSGKFENIKSLGNYILTSFFPGVPESDRDRYENLNWMDFLAKARIDYSHRMLVLDNEGNKISEFAIPLEMDSRQWLVRDGYIWFLAAENLEQEEDFIKIYKVKLGEG</sequence>
<organism evidence="1 2">
    <name type="scientific">Belliella marina</name>
    <dbReference type="NCBI Taxonomy" id="1644146"/>
    <lineage>
        <taxon>Bacteria</taxon>
        <taxon>Pseudomonadati</taxon>
        <taxon>Bacteroidota</taxon>
        <taxon>Cytophagia</taxon>
        <taxon>Cytophagales</taxon>
        <taxon>Cyclobacteriaceae</taxon>
        <taxon>Belliella</taxon>
    </lineage>
</organism>
<dbReference type="Proteomes" id="UP001597361">
    <property type="component" value="Unassembled WGS sequence"/>
</dbReference>
<evidence type="ECO:0000313" key="1">
    <source>
        <dbReference type="EMBL" id="MFD2034449.1"/>
    </source>
</evidence>
<name>A0ABW4VID1_9BACT</name>
<protein>
    <recommendedName>
        <fullName evidence="3">6-bladed beta-propeller protein</fullName>
    </recommendedName>
</protein>
<dbReference type="EMBL" id="JBHUHR010000015">
    <property type="protein sequence ID" value="MFD2034449.1"/>
    <property type="molecule type" value="Genomic_DNA"/>
</dbReference>
<evidence type="ECO:0008006" key="3">
    <source>
        <dbReference type="Google" id="ProtNLM"/>
    </source>
</evidence>